<dbReference type="Gene3D" id="3.40.50.12500">
    <property type="match status" value="1"/>
</dbReference>
<comment type="similarity">
    <text evidence="1">Belongs to the HyuE racemase family.</text>
</comment>
<sequence length="237" mass="24969">MEGPLASLLSPDAATMKVLLINPNTNTSTTELMLMVARAQAPAGWDWLSLTAARGAALIDNPESLALAADEVAAMAPRIKALAVDAVIVAAFGDPGLQALREALEIPVVGIGEAAMKAADALGLPFSVLTITPRLRESTLRQIRRYGCETHFNTLVITAEDAATTSRDHDTLVAKIRQSIHRAIVEDGSRVLVIGGGPVAAAAQTLSQREDLVTIQLLVAAIHQLQHLPASCRLPLV</sequence>
<evidence type="ECO:0000313" key="3">
    <source>
        <dbReference type="EMBL" id="PAS92891.1"/>
    </source>
</evidence>
<dbReference type="InterPro" id="IPR052186">
    <property type="entry name" value="Hydantoin_racemase-like"/>
</dbReference>
<keyword evidence="5" id="KW-1185">Reference proteome</keyword>
<dbReference type="RefSeq" id="WP_095524858.1">
    <property type="nucleotide sequence ID" value="NZ_MDUX01000033.1"/>
</dbReference>
<protein>
    <submittedName>
        <fullName evidence="3">Hydantoin racemase</fullName>
    </submittedName>
</protein>
<reference evidence="2 5" key="1">
    <citation type="submission" date="2016-08" db="EMBL/GenBank/DDBJ databases">
        <title>Candidatus Dactylopiibacterium carminicum genome sequence.</title>
        <authorList>
            <person name="Ramirez-Puebla S.T."/>
            <person name="Ormeno-Orrillo E."/>
            <person name="Vera-Ponce De Leon A."/>
            <person name="Luis L."/>
            <person name="Sanchez-Flores A."/>
            <person name="Monica R."/>
            <person name="Martinez-Romero E."/>
        </authorList>
    </citation>
    <scope>NUCLEOTIDE SEQUENCE [LARGE SCALE GENOMIC DNA]</scope>
    <source>
        <strain evidence="2">END1</strain>
    </source>
</reference>
<name>A0A272ERZ9_9RHOO</name>
<organism evidence="3 4">
    <name type="scientific">Candidatus Dactylopiibacterium carminicum</name>
    <dbReference type="NCBI Taxonomy" id="857335"/>
    <lineage>
        <taxon>Bacteria</taxon>
        <taxon>Pseudomonadati</taxon>
        <taxon>Pseudomonadota</taxon>
        <taxon>Betaproteobacteria</taxon>
        <taxon>Rhodocyclales</taxon>
        <taxon>Rhodocyclaceae</taxon>
        <taxon>Candidatus Dactylopiibacterium</taxon>
    </lineage>
</organism>
<evidence type="ECO:0000313" key="5">
    <source>
        <dbReference type="Proteomes" id="UP000623509"/>
    </source>
</evidence>
<dbReference type="Proteomes" id="UP000216107">
    <property type="component" value="Unassembled WGS sequence"/>
</dbReference>
<dbReference type="PANTHER" id="PTHR28047">
    <property type="entry name" value="PROTEIN DCG1"/>
    <property type="match status" value="1"/>
</dbReference>
<evidence type="ECO:0000313" key="2">
    <source>
        <dbReference type="EMBL" id="KAF7598915.1"/>
    </source>
</evidence>
<accession>A0A272ERZ9</accession>
<proteinExistence type="inferred from homology"/>
<reference evidence="3 4" key="2">
    <citation type="submission" date="2017-07" db="EMBL/GenBank/DDBJ databases">
        <title>Candidatus Dactylopiibacterium carminicum, a nitrogen-fixing symbiont of the cochineal insect Dactylopius coccus and Dactylopius opuntiae (Hemiptera: Coccoidea: Dactylopiidae).</title>
        <authorList>
            <person name="Vera A."/>
        </authorList>
    </citation>
    <scope>NUCLEOTIDE SEQUENCE [LARGE SCALE GENOMIC DNA]</scope>
    <source>
        <strain evidence="3 4">NFDCM</strain>
    </source>
</reference>
<dbReference type="Pfam" id="PF01177">
    <property type="entry name" value="Asp_Glu_race"/>
    <property type="match status" value="1"/>
</dbReference>
<dbReference type="EMBL" id="NMRN01000027">
    <property type="protein sequence ID" value="PAS92891.1"/>
    <property type="molecule type" value="Genomic_DNA"/>
</dbReference>
<evidence type="ECO:0000256" key="1">
    <source>
        <dbReference type="ARBA" id="ARBA00038414"/>
    </source>
</evidence>
<comment type="caution">
    <text evidence="3">The sequence shown here is derived from an EMBL/GenBank/DDBJ whole genome shotgun (WGS) entry which is preliminary data.</text>
</comment>
<dbReference type="OrthoDB" id="9791723at2"/>
<evidence type="ECO:0000313" key="4">
    <source>
        <dbReference type="Proteomes" id="UP000216107"/>
    </source>
</evidence>
<dbReference type="Proteomes" id="UP000623509">
    <property type="component" value="Unassembled WGS sequence"/>
</dbReference>
<dbReference type="AlphaFoldDB" id="A0A272ERZ9"/>
<dbReference type="EMBL" id="MDUX01000033">
    <property type="protein sequence ID" value="KAF7598915.1"/>
    <property type="molecule type" value="Genomic_DNA"/>
</dbReference>
<dbReference type="InterPro" id="IPR053714">
    <property type="entry name" value="Iso_Racemase_Enz_sf"/>
</dbReference>
<gene>
    <name evidence="2" type="ORF">BGI27_10605</name>
    <name evidence="3" type="ORF">CGU29_09690</name>
</gene>
<dbReference type="PANTHER" id="PTHR28047:SF5">
    <property type="entry name" value="PROTEIN DCG1"/>
    <property type="match status" value="1"/>
</dbReference>
<dbReference type="InterPro" id="IPR015942">
    <property type="entry name" value="Asp/Glu/hydantoin_racemase"/>
</dbReference>
<dbReference type="GO" id="GO:0047661">
    <property type="term" value="F:amino-acid racemase activity"/>
    <property type="evidence" value="ECO:0007669"/>
    <property type="project" value="InterPro"/>
</dbReference>